<feature type="compositionally biased region" description="Low complexity" evidence="2">
    <location>
        <begin position="10"/>
        <end position="26"/>
    </location>
</feature>
<name>A0A1H2ITQ3_9ACTN</name>
<keyword evidence="1" id="KW-0227">DNA damage</keyword>
<accession>A0A1H2ITQ3</accession>
<dbReference type="PANTHER" id="PTHR10815:SF13">
    <property type="entry name" value="METHYLATED-DNA--PROTEIN-CYSTEINE METHYLTRANSFERASE"/>
    <property type="match status" value="1"/>
</dbReference>
<dbReference type="CDD" id="cd06445">
    <property type="entry name" value="ATase"/>
    <property type="match status" value="1"/>
</dbReference>
<evidence type="ECO:0000313" key="4">
    <source>
        <dbReference type="EMBL" id="SDU47335.1"/>
    </source>
</evidence>
<feature type="domain" description="Methylated-DNA-[protein]-cysteine S-methyltransferase DNA binding" evidence="3">
    <location>
        <begin position="108"/>
        <end position="186"/>
    </location>
</feature>
<dbReference type="InterPro" id="IPR014048">
    <property type="entry name" value="MethylDNA_cys_MeTrfase_DNA-bd"/>
</dbReference>
<protein>
    <submittedName>
        <fullName evidence="4">Methylated-DNA-[protein]-cysteine S-methyltransferase</fullName>
    </submittedName>
</protein>
<sequence length="190" mass="20088">MSAPSPAVSDGTIDTTTTTAAGTGGYATLDTPNGPFTVIADDVERVLASGWTEDPAYLSALIHRSLRPESLQRSEALGRLTDAVAAYYAGEVDAPARVEVVQLSGGTFLNKAWDALRLVDPGRPVTYTEFAERAGEPAAVRAAATACARNAAALFVPCHRVKRSDGSLGGFRYGLETKKWLLDFEAPAEE</sequence>
<dbReference type="InterPro" id="IPR036217">
    <property type="entry name" value="MethylDNA_cys_MeTrfase_DNAb"/>
</dbReference>
<organism evidence="4 5">
    <name type="scientific">Gordonia westfalica</name>
    <dbReference type="NCBI Taxonomy" id="158898"/>
    <lineage>
        <taxon>Bacteria</taxon>
        <taxon>Bacillati</taxon>
        <taxon>Actinomycetota</taxon>
        <taxon>Actinomycetes</taxon>
        <taxon>Mycobacteriales</taxon>
        <taxon>Gordoniaceae</taxon>
        <taxon>Gordonia</taxon>
    </lineage>
</organism>
<feature type="region of interest" description="Disordered" evidence="2">
    <location>
        <begin position="1"/>
        <end position="26"/>
    </location>
</feature>
<dbReference type="Pfam" id="PF01035">
    <property type="entry name" value="DNA_binding_1"/>
    <property type="match status" value="1"/>
</dbReference>
<dbReference type="Gene3D" id="1.10.10.10">
    <property type="entry name" value="Winged helix-like DNA-binding domain superfamily/Winged helix DNA-binding domain"/>
    <property type="match status" value="1"/>
</dbReference>
<keyword evidence="4" id="KW-0808">Transferase</keyword>
<dbReference type="GO" id="GO:0008168">
    <property type="term" value="F:methyltransferase activity"/>
    <property type="evidence" value="ECO:0007669"/>
    <property type="project" value="UniProtKB-KW"/>
</dbReference>
<reference evidence="4 5" key="1">
    <citation type="submission" date="2016-10" db="EMBL/GenBank/DDBJ databases">
        <authorList>
            <person name="de Groot N.N."/>
        </authorList>
    </citation>
    <scope>NUCLEOTIDE SEQUENCE [LARGE SCALE GENOMIC DNA]</scope>
    <source>
        <strain evidence="4 5">DSM 44215</strain>
    </source>
</reference>
<dbReference type="RefSeq" id="WP_084811784.1">
    <property type="nucleotide sequence ID" value="NZ_FNLM01000034.1"/>
</dbReference>
<evidence type="ECO:0000256" key="1">
    <source>
        <dbReference type="ARBA" id="ARBA00022763"/>
    </source>
</evidence>
<dbReference type="InterPro" id="IPR036388">
    <property type="entry name" value="WH-like_DNA-bd_sf"/>
</dbReference>
<dbReference type="PANTHER" id="PTHR10815">
    <property type="entry name" value="METHYLATED-DNA--PROTEIN-CYSTEINE METHYLTRANSFERASE"/>
    <property type="match status" value="1"/>
</dbReference>
<evidence type="ECO:0000313" key="5">
    <source>
        <dbReference type="Proteomes" id="UP000183180"/>
    </source>
</evidence>
<dbReference type="AlphaFoldDB" id="A0A1H2ITQ3"/>
<dbReference type="SUPFAM" id="SSF46767">
    <property type="entry name" value="Methylated DNA-protein cysteine methyltransferase, C-terminal domain"/>
    <property type="match status" value="1"/>
</dbReference>
<keyword evidence="4" id="KW-0489">Methyltransferase</keyword>
<dbReference type="STRING" id="158898.SAMN04488548_1341425"/>
<dbReference type="EMBL" id="FNLM01000034">
    <property type="protein sequence ID" value="SDU47335.1"/>
    <property type="molecule type" value="Genomic_DNA"/>
</dbReference>
<gene>
    <name evidence="4" type="ORF">SAMN04488548_1341425</name>
</gene>
<dbReference type="NCBIfam" id="TIGR00589">
    <property type="entry name" value="ogt"/>
    <property type="match status" value="1"/>
</dbReference>
<dbReference type="GO" id="GO:0032259">
    <property type="term" value="P:methylation"/>
    <property type="evidence" value="ECO:0007669"/>
    <property type="project" value="UniProtKB-KW"/>
</dbReference>
<proteinExistence type="predicted"/>
<dbReference type="OrthoDB" id="9802228at2"/>
<evidence type="ECO:0000256" key="2">
    <source>
        <dbReference type="SAM" id="MobiDB-lite"/>
    </source>
</evidence>
<dbReference type="Proteomes" id="UP000183180">
    <property type="component" value="Unassembled WGS sequence"/>
</dbReference>
<evidence type="ECO:0000259" key="3">
    <source>
        <dbReference type="Pfam" id="PF01035"/>
    </source>
</evidence>
<dbReference type="GO" id="GO:0006281">
    <property type="term" value="P:DNA repair"/>
    <property type="evidence" value="ECO:0007669"/>
    <property type="project" value="InterPro"/>
</dbReference>